<proteinExistence type="predicted"/>
<comment type="caution">
    <text evidence="1">The sequence shown here is derived from an EMBL/GenBank/DDBJ whole genome shotgun (WGS) entry which is preliminary data.</text>
</comment>
<accession>A0A8X6F743</accession>
<evidence type="ECO:0000313" key="2">
    <source>
        <dbReference type="Proteomes" id="UP000887116"/>
    </source>
</evidence>
<keyword evidence="2" id="KW-1185">Reference proteome</keyword>
<dbReference type="Proteomes" id="UP000887116">
    <property type="component" value="Unassembled WGS sequence"/>
</dbReference>
<reference evidence="1" key="1">
    <citation type="submission" date="2020-07" db="EMBL/GenBank/DDBJ databases">
        <title>Multicomponent nature underlies the extraordinary mechanical properties of spider dragline silk.</title>
        <authorList>
            <person name="Kono N."/>
            <person name="Nakamura H."/>
            <person name="Mori M."/>
            <person name="Yoshida Y."/>
            <person name="Ohtoshi R."/>
            <person name="Malay A.D."/>
            <person name="Moran D.A.P."/>
            <person name="Tomita M."/>
            <person name="Numata K."/>
            <person name="Arakawa K."/>
        </authorList>
    </citation>
    <scope>NUCLEOTIDE SEQUENCE</scope>
</reference>
<dbReference type="EMBL" id="BMAO01021196">
    <property type="protein sequence ID" value="GFQ72758.1"/>
    <property type="molecule type" value="Genomic_DNA"/>
</dbReference>
<organism evidence="1 2">
    <name type="scientific">Trichonephila clavata</name>
    <name type="common">Joro spider</name>
    <name type="synonym">Nephila clavata</name>
    <dbReference type="NCBI Taxonomy" id="2740835"/>
    <lineage>
        <taxon>Eukaryota</taxon>
        <taxon>Metazoa</taxon>
        <taxon>Ecdysozoa</taxon>
        <taxon>Arthropoda</taxon>
        <taxon>Chelicerata</taxon>
        <taxon>Arachnida</taxon>
        <taxon>Araneae</taxon>
        <taxon>Araneomorphae</taxon>
        <taxon>Entelegynae</taxon>
        <taxon>Araneoidea</taxon>
        <taxon>Nephilidae</taxon>
        <taxon>Trichonephila</taxon>
    </lineage>
</organism>
<gene>
    <name evidence="1" type="ORF">TNCT_297131</name>
</gene>
<name>A0A8X6F743_TRICU</name>
<sequence length="108" mass="12720">MEYHSMEMPMSKNILDCRLLLQSLRLERRQIPLHWIPGHSNIYGKGWVELCWIRREHKLFNNQFDNSFQSSKSYEVKLESTAHFLCLLKGIGGTAWTEISLKNALKNL</sequence>
<dbReference type="AlphaFoldDB" id="A0A8X6F743"/>
<protein>
    <submittedName>
        <fullName evidence="1">Uncharacterized protein</fullName>
    </submittedName>
</protein>
<evidence type="ECO:0000313" key="1">
    <source>
        <dbReference type="EMBL" id="GFQ72758.1"/>
    </source>
</evidence>